<dbReference type="NCBIfam" id="TIGR02258">
    <property type="entry name" value="2_5_ligase"/>
    <property type="match status" value="1"/>
</dbReference>
<feature type="short sequence motif" description="HXTX 1" evidence="2">
    <location>
        <begin position="46"/>
        <end position="49"/>
    </location>
</feature>
<protein>
    <recommendedName>
        <fullName evidence="2">RNA 2',3'-cyclic phosphodiesterase</fullName>
        <shortName evidence="2">RNA 2',3'-CPDase</shortName>
        <ecNumber evidence="2">3.1.4.58</ecNumber>
    </recommendedName>
</protein>
<comment type="caution">
    <text evidence="3">The sequence shown here is derived from an EMBL/GenBank/DDBJ whole genome shotgun (WGS) entry which is preliminary data.</text>
</comment>
<evidence type="ECO:0000256" key="1">
    <source>
        <dbReference type="ARBA" id="ARBA00022801"/>
    </source>
</evidence>
<evidence type="ECO:0000313" key="4">
    <source>
        <dbReference type="Proteomes" id="UP000542720"/>
    </source>
</evidence>
<dbReference type="InterPro" id="IPR009097">
    <property type="entry name" value="Cyclic_Pdiesterase"/>
</dbReference>
<keyword evidence="4" id="KW-1185">Reference proteome</keyword>
<name>A0A7W4LN16_9GAMM</name>
<feature type="active site" description="Proton acceptor" evidence="2">
    <location>
        <position position="127"/>
    </location>
</feature>
<reference evidence="3 4" key="1">
    <citation type="submission" date="2020-08" db="EMBL/GenBank/DDBJ databases">
        <authorList>
            <person name="Kim C.M."/>
        </authorList>
    </citation>
    <scope>NUCLEOTIDE SEQUENCE [LARGE SCALE GENOMIC DNA]</scope>
    <source>
        <strain evidence="3 4">UL070</strain>
    </source>
</reference>
<dbReference type="EMBL" id="JACJUD010000004">
    <property type="protein sequence ID" value="MBB2496085.1"/>
    <property type="molecule type" value="Genomic_DNA"/>
</dbReference>
<dbReference type="HAMAP" id="MF_01940">
    <property type="entry name" value="RNA_CPDase"/>
    <property type="match status" value="1"/>
</dbReference>
<comment type="function">
    <text evidence="2">Hydrolyzes RNA 2',3'-cyclic phosphodiester to an RNA 2'-phosphomonoester.</text>
</comment>
<dbReference type="PANTHER" id="PTHR35561:SF1">
    <property type="entry name" value="RNA 2',3'-CYCLIC PHOSPHODIESTERASE"/>
    <property type="match status" value="1"/>
</dbReference>
<comment type="similarity">
    <text evidence="2">Belongs to the 2H phosphoesterase superfamily. ThpR family.</text>
</comment>
<dbReference type="RefSeq" id="WP_183089618.1">
    <property type="nucleotide sequence ID" value="NZ_JACJUD010000004.1"/>
</dbReference>
<proteinExistence type="inferred from homology"/>
<evidence type="ECO:0000256" key="2">
    <source>
        <dbReference type="HAMAP-Rule" id="MF_01940"/>
    </source>
</evidence>
<dbReference type="Gene3D" id="3.90.1140.10">
    <property type="entry name" value="Cyclic phosphodiesterase"/>
    <property type="match status" value="1"/>
</dbReference>
<sequence length="177" mass="20050">MSNKAEELHLRLFFALPLPAPLAEQLEQWRRPMTLKGQLVLPDNFHLTLAFLGAQPSSLLPRLEQLAAGLSATVFELRLEQLACWPGGLLHLAPQHIPEELLALQRNLIQRLDHAGISHDSQPYQPHVTLARHSHLPEQPAPCSITWQVREFALFVSEQRDGDPHYRAVQRWPLVAA</sequence>
<dbReference type="PANTHER" id="PTHR35561">
    <property type="entry name" value="RNA 2',3'-CYCLIC PHOSPHODIESTERASE"/>
    <property type="match status" value="1"/>
</dbReference>
<dbReference type="AlphaFoldDB" id="A0A7W4LN16"/>
<dbReference type="InterPro" id="IPR004175">
    <property type="entry name" value="RNA_CPDase"/>
</dbReference>
<dbReference type="EC" id="3.1.4.58" evidence="2"/>
<dbReference type="Pfam" id="PF13563">
    <property type="entry name" value="2_5_RNA_ligase2"/>
    <property type="match status" value="1"/>
</dbReference>
<evidence type="ECO:0000313" key="3">
    <source>
        <dbReference type="EMBL" id="MBB2496085.1"/>
    </source>
</evidence>
<dbReference type="GO" id="GO:0008664">
    <property type="term" value="F:RNA 2',3'-cyclic 3'-phosphodiesterase activity"/>
    <property type="evidence" value="ECO:0007669"/>
    <property type="project" value="UniProtKB-EC"/>
</dbReference>
<dbReference type="GO" id="GO:0004113">
    <property type="term" value="F:2',3'-cyclic-nucleotide 3'-phosphodiesterase activity"/>
    <property type="evidence" value="ECO:0007669"/>
    <property type="project" value="InterPro"/>
</dbReference>
<keyword evidence="1 2" id="KW-0378">Hydrolase</keyword>
<feature type="short sequence motif" description="HXTX 2" evidence="2">
    <location>
        <begin position="127"/>
        <end position="130"/>
    </location>
</feature>
<organism evidence="3 4">
    <name type="scientific">Aquipseudomonas ullengensis</name>
    <dbReference type="NCBI Taxonomy" id="2759166"/>
    <lineage>
        <taxon>Bacteria</taxon>
        <taxon>Pseudomonadati</taxon>
        <taxon>Pseudomonadota</taxon>
        <taxon>Gammaproteobacteria</taxon>
        <taxon>Pseudomonadales</taxon>
        <taxon>Pseudomonadaceae</taxon>
        <taxon>Aquipseudomonas</taxon>
    </lineage>
</organism>
<gene>
    <name evidence="3" type="primary">thpR</name>
    <name evidence="3" type="ORF">H3H51_13735</name>
</gene>
<feature type="active site" description="Proton donor" evidence="2">
    <location>
        <position position="46"/>
    </location>
</feature>
<comment type="catalytic activity">
    <reaction evidence="2">
        <text>a 3'-end 2',3'-cyclophospho-ribonucleotide-RNA + H2O = a 3'-end 2'-phospho-ribonucleotide-RNA + H(+)</text>
        <dbReference type="Rhea" id="RHEA:11828"/>
        <dbReference type="Rhea" id="RHEA-COMP:10464"/>
        <dbReference type="Rhea" id="RHEA-COMP:17353"/>
        <dbReference type="ChEBI" id="CHEBI:15377"/>
        <dbReference type="ChEBI" id="CHEBI:15378"/>
        <dbReference type="ChEBI" id="CHEBI:83064"/>
        <dbReference type="ChEBI" id="CHEBI:173113"/>
        <dbReference type="EC" id="3.1.4.58"/>
    </reaction>
</comment>
<dbReference type="SUPFAM" id="SSF55144">
    <property type="entry name" value="LigT-like"/>
    <property type="match status" value="1"/>
</dbReference>
<accession>A0A7W4LN16</accession>
<dbReference type="Proteomes" id="UP000542720">
    <property type="component" value="Unassembled WGS sequence"/>
</dbReference>